<protein>
    <recommendedName>
        <fullName evidence="3">Integrator complex subunit 9-like C-terminal domain-containing protein</fullName>
    </recommendedName>
</protein>
<proteinExistence type="predicted"/>
<dbReference type="VEuPathDB" id="VectorBase:RPRC012600"/>
<dbReference type="PANTHER" id="PTHR46094">
    <property type="entry name" value="INTEGRATOR COMPLEX SUBUNIT 9"/>
    <property type="match status" value="1"/>
</dbReference>
<organism evidence="4 5">
    <name type="scientific">Rhodnius prolixus</name>
    <name type="common">Triatomid bug</name>
    <dbReference type="NCBI Taxonomy" id="13249"/>
    <lineage>
        <taxon>Eukaryota</taxon>
        <taxon>Metazoa</taxon>
        <taxon>Ecdysozoa</taxon>
        <taxon>Arthropoda</taxon>
        <taxon>Hexapoda</taxon>
        <taxon>Insecta</taxon>
        <taxon>Pterygota</taxon>
        <taxon>Neoptera</taxon>
        <taxon>Paraneoptera</taxon>
        <taxon>Hemiptera</taxon>
        <taxon>Heteroptera</taxon>
        <taxon>Panheteroptera</taxon>
        <taxon>Cimicomorpha</taxon>
        <taxon>Reduviidae</taxon>
        <taxon>Triatominae</taxon>
        <taxon>Rhodnius</taxon>
    </lineage>
</organism>
<reference evidence="4" key="1">
    <citation type="submission" date="2015-05" db="UniProtKB">
        <authorList>
            <consortium name="EnsemblMetazoa"/>
        </authorList>
    </citation>
    <scope>IDENTIFICATION</scope>
</reference>
<keyword evidence="5" id="KW-1185">Reference proteome</keyword>
<dbReference type="Pfam" id="PF21382">
    <property type="entry name" value="IntS9_C"/>
    <property type="match status" value="1"/>
</dbReference>
<keyword evidence="2" id="KW-0539">Nucleus</keyword>
<dbReference type="OMA" id="STHIYCE"/>
<dbReference type="EnsemblMetazoa" id="RPRC012600-RA">
    <property type="protein sequence ID" value="RPRC012600-PA"/>
    <property type="gene ID" value="RPRC012600"/>
</dbReference>
<comment type="subcellular location">
    <subcellularLocation>
        <location evidence="1">Nucleus</location>
    </subcellularLocation>
</comment>
<dbReference type="STRING" id="13249.T1I8H8"/>
<evidence type="ECO:0000256" key="1">
    <source>
        <dbReference type="ARBA" id="ARBA00004123"/>
    </source>
</evidence>
<dbReference type="EMBL" id="ACPB03025396">
    <property type="status" value="NOT_ANNOTATED_CDS"/>
    <property type="molecule type" value="Genomic_DNA"/>
</dbReference>
<name>T1I8H8_RHOPR</name>
<dbReference type="GO" id="GO:0034472">
    <property type="term" value="P:snRNA 3'-end processing"/>
    <property type="evidence" value="ECO:0007669"/>
    <property type="project" value="TreeGrafter"/>
</dbReference>
<evidence type="ECO:0000256" key="2">
    <source>
        <dbReference type="ARBA" id="ARBA00023242"/>
    </source>
</evidence>
<dbReference type="PANTHER" id="PTHR46094:SF1">
    <property type="entry name" value="INTEGRATOR COMPLEX SUBUNIT 9"/>
    <property type="match status" value="1"/>
</dbReference>
<evidence type="ECO:0000313" key="5">
    <source>
        <dbReference type="Proteomes" id="UP000015103"/>
    </source>
</evidence>
<dbReference type="eggNOG" id="KOG1138">
    <property type="taxonomic scope" value="Eukaryota"/>
</dbReference>
<dbReference type="Proteomes" id="UP000015103">
    <property type="component" value="Unassembled WGS sequence"/>
</dbReference>
<feature type="domain" description="Integrator complex subunit 9-like C-terminal" evidence="3">
    <location>
        <begin position="143"/>
        <end position="213"/>
    </location>
</feature>
<dbReference type="AlphaFoldDB" id="T1I8H8"/>
<dbReference type="InterPro" id="IPR027074">
    <property type="entry name" value="Integrator_9su"/>
</dbReference>
<evidence type="ECO:0000259" key="3">
    <source>
        <dbReference type="Pfam" id="PF21382"/>
    </source>
</evidence>
<evidence type="ECO:0000313" key="4">
    <source>
        <dbReference type="EnsemblMetazoa" id="RPRC012600-PA"/>
    </source>
</evidence>
<dbReference type="GO" id="GO:0032039">
    <property type="term" value="C:integrator complex"/>
    <property type="evidence" value="ECO:0007669"/>
    <property type="project" value="InterPro"/>
</dbReference>
<sequence length="215" mass="24315">MKAVHCPIDTSLNFTQANKLIRELKPGTLAVPQPYTIPPPAHAHRTDLVIDQESRYVISITRGEVVSLAVKRHSAKVILSPSLADSLMSSEVRPGIYLATVTASLHVKDNQYYIKELPEEILPKKRRLSNADDALKSLRYEWGALDVDSFVKKLRQEGITDAKVERNSNGHIIHLQEEDTLIQVEDKSTHIYCEAADHQLRLKLRNILMQCLNSF</sequence>
<dbReference type="HOGENOM" id="CLU_1284702_0_0_1"/>
<dbReference type="InterPro" id="IPR048660">
    <property type="entry name" value="IntS9-like_C"/>
</dbReference>
<accession>T1I8H8</accession>
<dbReference type="InParanoid" id="T1I8H8"/>